<dbReference type="InterPro" id="IPR052164">
    <property type="entry name" value="Anthracycline_SecMetBiosynth"/>
</dbReference>
<feature type="domain" description="VOC" evidence="1">
    <location>
        <begin position="12"/>
        <end position="124"/>
    </location>
</feature>
<feature type="domain" description="VOC" evidence="1">
    <location>
        <begin position="138"/>
        <end position="252"/>
    </location>
</feature>
<dbReference type="CDD" id="cd07247">
    <property type="entry name" value="SgaA_N_like"/>
    <property type="match status" value="1"/>
</dbReference>
<accession>A0A7G7MHI7</accession>
<evidence type="ECO:0000313" key="3">
    <source>
        <dbReference type="Proteomes" id="UP000515728"/>
    </source>
</evidence>
<dbReference type="PANTHER" id="PTHR33993:SF10">
    <property type="entry name" value="CONSERVED PROTEIN"/>
    <property type="match status" value="1"/>
</dbReference>
<dbReference type="Gene3D" id="3.10.180.10">
    <property type="entry name" value="2,3-Dihydroxybiphenyl 1,2-Dioxygenase, domain 1"/>
    <property type="match status" value="2"/>
</dbReference>
<dbReference type="InterPro" id="IPR037523">
    <property type="entry name" value="VOC_core"/>
</dbReference>
<dbReference type="PROSITE" id="PS51819">
    <property type="entry name" value="VOC"/>
    <property type="match status" value="2"/>
</dbReference>
<evidence type="ECO:0000259" key="1">
    <source>
        <dbReference type="PROSITE" id="PS51819"/>
    </source>
</evidence>
<dbReference type="Proteomes" id="UP000515728">
    <property type="component" value="Chromosome"/>
</dbReference>
<dbReference type="AlphaFoldDB" id="A0A7G7MHI7"/>
<gene>
    <name evidence="2" type="ORF">H6H00_30135</name>
</gene>
<proteinExistence type="predicted"/>
<dbReference type="InterPro" id="IPR029068">
    <property type="entry name" value="Glyas_Bleomycin-R_OHBP_Dase"/>
</dbReference>
<dbReference type="InterPro" id="IPR041581">
    <property type="entry name" value="Glyoxalase_6"/>
</dbReference>
<dbReference type="Pfam" id="PF18029">
    <property type="entry name" value="Glyoxalase_6"/>
    <property type="match status" value="1"/>
</dbReference>
<keyword evidence="3" id="KW-1185">Reference proteome</keyword>
<protein>
    <submittedName>
        <fullName evidence="2">VOC family protein</fullName>
    </submittedName>
</protein>
<evidence type="ECO:0000313" key="2">
    <source>
        <dbReference type="EMBL" id="QNG52248.1"/>
    </source>
</evidence>
<dbReference type="KEGG" id="ppel:H6H00_30135"/>
<dbReference type="RefSeq" id="WP_185718998.1">
    <property type="nucleotide sequence ID" value="NZ_BAAAWI010000001.1"/>
</dbReference>
<dbReference type="PANTHER" id="PTHR33993">
    <property type="entry name" value="GLYOXALASE-RELATED"/>
    <property type="match status" value="1"/>
</dbReference>
<organism evidence="2 3">
    <name type="scientific">Pseudonocardia petroleophila</name>
    <dbReference type="NCBI Taxonomy" id="37331"/>
    <lineage>
        <taxon>Bacteria</taxon>
        <taxon>Bacillati</taxon>
        <taxon>Actinomycetota</taxon>
        <taxon>Actinomycetes</taxon>
        <taxon>Pseudonocardiales</taxon>
        <taxon>Pseudonocardiaceae</taxon>
        <taxon>Pseudonocardia</taxon>
    </lineage>
</organism>
<reference evidence="2 3" key="1">
    <citation type="submission" date="2020-08" db="EMBL/GenBank/DDBJ databases">
        <authorList>
            <person name="Mo P."/>
        </authorList>
    </citation>
    <scope>NUCLEOTIDE SEQUENCE [LARGE SCALE GENOMIC DNA]</scope>
    <source>
        <strain evidence="2 3">CGMCC 4.1532</strain>
    </source>
</reference>
<sequence>MSTRDTAWPAGTPCWVDIAVPDLPAATAFYGAVLGWEFVDTGEEFGHYTLAQVGGRSAAAIAPVQPGQPPGSTLYLASDDVDTTAKLVTEHGGTVAVEPFDVPGTGRMAVAFDAAGGAFGIWQAAGMIGAEVYNEPGSLIWEDARLTDAGAGQEFYASVFGWTYGSVPGAPEDYAVFSVGGEIAGGIGGMMGAPEGTPSHWLVYFMAADVDAALAAVTSGGGTVLSDAVDTPFGRMGVVADPFGTAFALHGGMPQS</sequence>
<dbReference type="Pfam" id="PF00903">
    <property type="entry name" value="Glyoxalase"/>
    <property type="match status" value="1"/>
</dbReference>
<dbReference type="EMBL" id="CP060131">
    <property type="protein sequence ID" value="QNG52248.1"/>
    <property type="molecule type" value="Genomic_DNA"/>
</dbReference>
<dbReference type="SUPFAM" id="SSF54593">
    <property type="entry name" value="Glyoxalase/Bleomycin resistance protein/Dihydroxybiphenyl dioxygenase"/>
    <property type="match status" value="2"/>
</dbReference>
<name>A0A7G7MHI7_9PSEU</name>
<dbReference type="InterPro" id="IPR004360">
    <property type="entry name" value="Glyas_Fos-R_dOase_dom"/>
</dbReference>